<dbReference type="InterPro" id="IPR027523">
    <property type="entry name" value="CLU_prot"/>
</dbReference>
<feature type="region of interest" description="Disordered" evidence="1">
    <location>
        <begin position="67"/>
        <end position="95"/>
    </location>
</feature>
<keyword evidence="2" id="KW-0812">Transmembrane</keyword>
<evidence type="ECO:0000256" key="1">
    <source>
        <dbReference type="SAM" id="MobiDB-lite"/>
    </source>
</evidence>
<feature type="region of interest" description="Disordered" evidence="1">
    <location>
        <begin position="196"/>
        <end position="246"/>
    </location>
</feature>
<protein>
    <recommendedName>
        <fullName evidence="3">Clustered mitochondria protein N-terminal domain-containing protein</fullName>
    </recommendedName>
</protein>
<keyword evidence="2" id="KW-0472">Membrane</keyword>
<feature type="transmembrane region" description="Helical" evidence="2">
    <location>
        <begin position="31"/>
        <end position="56"/>
    </location>
</feature>
<dbReference type="AlphaFoldDB" id="A0A6N2KEC4"/>
<dbReference type="InterPro" id="IPR028275">
    <property type="entry name" value="CLU_N"/>
</dbReference>
<sequence length="376" mass="42108">MKGEVRIAPISTKHLSYLLFSLKKLPNLTRFSFSLSLPLALAIHGFYLQLALLLPLSLPRFLPRGRETTMAPRSGRGKSNKAKAERKRKEEKSVPPTAVDVTVITPYESQLVLKGISTDMILDVKRLLAANVDTCHLTNYSLSHEVKGHRLHDRVEIVSLKPCLLKIIEEDYTEESQAVAHVRRLLDIVACTTRFSTKSRRPSPSTSQPKRSNSSRSPRTSTPATPLSDDAASDTTSVSAAMSESMDMEAIHPTPKLSEFYDFFSFSHLSPPILDLRRCSEVKDGEESLRPGDYFEFQVKICNGKLIKVVASVKGFYTVGKQFSQSHSVVDLLQNLSRAFANSIISSVIFLMDFVRIHGLFLHLLRTLHQTFHPCL</sequence>
<reference evidence="4" key="1">
    <citation type="submission" date="2019-03" db="EMBL/GenBank/DDBJ databases">
        <authorList>
            <person name="Mank J."/>
            <person name="Almeida P."/>
        </authorList>
    </citation>
    <scope>NUCLEOTIDE SEQUENCE</scope>
    <source>
        <strain evidence="4">78183</strain>
    </source>
</reference>
<evidence type="ECO:0000256" key="2">
    <source>
        <dbReference type="SAM" id="Phobius"/>
    </source>
</evidence>
<dbReference type="PANTHER" id="PTHR12601:SF45">
    <property type="entry name" value="PROTEIN REDUCED CHLOROPLAST COVERAGE 3"/>
    <property type="match status" value="1"/>
</dbReference>
<keyword evidence="2" id="KW-1133">Transmembrane helix</keyword>
<dbReference type="GO" id="GO:0005737">
    <property type="term" value="C:cytoplasm"/>
    <property type="evidence" value="ECO:0007669"/>
    <property type="project" value="TreeGrafter"/>
</dbReference>
<accession>A0A6N2KEC4</accession>
<dbReference type="Pfam" id="PF15044">
    <property type="entry name" value="CLU_N"/>
    <property type="match status" value="1"/>
</dbReference>
<evidence type="ECO:0000313" key="4">
    <source>
        <dbReference type="EMBL" id="VFU26520.1"/>
    </source>
</evidence>
<proteinExistence type="predicted"/>
<feature type="compositionally biased region" description="Low complexity" evidence="1">
    <location>
        <begin position="196"/>
        <end position="243"/>
    </location>
</feature>
<dbReference type="EMBL" id="CAADRP010000313">
    <property type="protein sequence ID" value="VFU26520.1"/>
    <property type="molecule type" value="Genomic_DNA"/>
</dbReference>
<name>A0A6N2KEC4_SALVM</name>
<dbReference type="PANTHER" id="PTHR12601">
    <property type="entry name" value="EUKARYOTIC TRANSLATION INITIATION FACTOR 3 SUBUNIT EIF-3"/>
    <property type="match status" value="1"/>
</dbReference>
<evidence type="ECO:0000259" key="3">
    <source>
        <dbReference type="Pfam" id="PF15044"/>
    </source>
</evidence>
<feature type="compositionally biased region" description="Basic residues" evidence="1">
    <location>
        <begin position="75"/>
        <end position="86"/>
    </location>
</feature>
<gene>
    <name evidence="4" type="ORF">SVIM_LOCUS71326</name>
</gene>
<feature type="domain" description="Clustered mitochondria protein N-terminal" evidence="3">
    <location>
        <begin position="118"/>
        <end position="189"/>
    </location>
</feature>
<organism evidence="4">
    <name type="scientific">Salix viminalis</name>
    <name type="common">Common osier</name>
    <name type="synonym">Basket willow</name>
    <dbReference type="NCBI Taxonomy" id="40686"/>
    <lineage>
        <taxon>Eukaryota</taxon>
        <taxon>Viridiplantae</taxon>
        <taxon>Streptophyta</taxon>
        <taxon>Embryophyta</taxon>
        <taxon>Tracheophyta</taxon>
        <taxon>Spermatophyta</taxon>
        <taxon>Magnoliopsida</taxon>
        <taxon>eudicotyledons</taxon>
        <taxon>Gunneridae</taxon>
        <taxon>Pentapetalae</taxon>
        <taxon>rosids</taxon>
        <taxon>fabids</taxon>
        <taxon>Malpighiales</taxon>
        <taxon>Salicaceae</taxon>
        <taxon>Saliceae</taxon>
        <taxon>Salix</taxon>
    </lineage>
</organism>